<organism evidence="1 2">
    <name type="scientific">Paenibacillus cellulosilyticus</name>
    <dbReference type="NCBI Taxonomy" id="375489"/>
    <lineage>
        <taxon>Bacteria</taxon>
        <taxon>Bacillati</taxon>
        <taxon>Bacillota</taxon>
        <taxon>Bacilli</taxon>
        <taxon>Bacillales</taxon>
        <taxon>Paenibacillaceae</taxon>
        <taxon>Paenibacillus</taxon>
    </lineage>
</organism>
<evidence type="ECO:0008006" key="3">
    <source>
        <dbReference type="Google" id="ProtNLM"/>
    </source>
</evidence>
<dbReference type="RefSeq" id="WP_110043004.1">
    <property type="nucleotide sequence ID" value="NZ_QGTQ01000003.1"/>
</dbReference>
<reference evidence="1 2" key="1">
    <citation type="submission" date="2018-05" db="EMBL/GenBank/DDBJ databases">
        <title>Genomic Encyclopedia of Type Strains, Phase III (KMG-III): the genomes of soil and plant-associated and newly described type strains.</title>
        <authorList>
            <person name="Whitman W."/>
        </authorList>
    </citation>
    <scope>NUCLEOTIDE SEQUENCE [LARGE SCALE GENOMIC DNA]</scope>
    <source>
        <strain evidence="1 2">CECT 5696</strain>
    </source>
</reference>
<dbReference type="AlphaFoldDB" id="A0A2V2YXF3"/>
<proteinExistence type="predicted"/>
<dbReference type="Proteomes" id="UP000246635">
    <property type="component" value="Unassembled WGS sequence"/>
</dbReference>
<evidence type="ECO:0000313" key="2">
    <source>
        <dbReference type="Proteomes" id="UP000246635"/>
    </source>
</evidence>
<dbReference type="OrthoDB" id="9775154at2"/>
<evidence type="ECO:0000313" key="1">
    <source>
        <dbReference type="EMBL" id="PWW06323.1"/>
    </source>
</evidence>
<dbReference type="Gene3D" id="3.40.50.300">
    <property type="entry name" value="P-loop containing nucleotide triphosphate hydrolases"/>
    <property type="match status" value="1"/>
</dbReference>
<accession>A0A2V2YXF3</accession>
<gene>
    <name evidence="1" type="ORF">DFQ01_103225</name>
</gene>
<dbReference type="InterPro" id="IPR027417">
    <property type="entry name" value="P-loop_NTPase"/>
</dbReference>
<dbReference type="EMBL" id="QGTQ01000003">
    <property type="protein sequence ID" value="PWW06323.1"/>
    <property type="molecule type" value="Genomic_DNA"/>
</dbReference>
<name>A0A2V2YXF3_9BACL</name>
<keyword evidence="2" id="KW-1185">Reference proteome</keyword>
<dbReference type="Gene3D" id="3.30.420.240">
    <property type="match status" value="1"/>
</dbReference>
<protein>
    <recommendedName>
        <fullName evidence="3">Terminase B</fullName>
    </recommendedName>
</protein>
<sequence>MSNRKKKTSPLVDIIDVYWDDPVAFAIDILGFEPDEWQRGAMQDVAEAKRVSIRSGQGVGKTAFEAALVIWFLCCRPNPKVICTAPTRQQLHDVLWAEVAKWLESSLVKRILKWTKTKVYMVGHEERWFATAKTATKPENMQGFHEDHMLFIVDEASGVADKIMEAIDGTLSGDDNKLVMCGNPTRTSGYFYDSHNKDRENFRTRKVSSLDSKRTSKDNIAMLKRKYGEGSDVYRVRVEGEFPRGESDSFIALELAEFAAKEVKAIPSGSVLTVGCDVARFGDDETSIYIGMGKKVVGEKHHHKEDTMVTAGWVVRLVKDTLITYPYIDRVIIRVDDTGVGGGVTDRLNEIVAEEGLGWEIVPINNNGKTLDSYYGNLSAEMWGSIRSTLEANMSDFINGHVPEFELPNDDRLISQLTSRKWRVNSKGKIMLESKDDMKKRGLNSPDRADAFVLAFGEYLVEPDEHIMVPSIGSVTMRRGRQ</sequence>
<dbReference type="SUPFAM" id="SSF52540">
    <property type="entry name" value="P-loop containing nucleoside triphosphate hydrolases"/>
    <property type="match status" value="1"/>
</dbReference>
<comment type="caution">
    <text evidence="1">The sequence shown here is derived from an EMBL/GenBank/DDBJ whole genome shotgun (WGS) entry which is preliminary data.</text>
</comment>